<sequence>MKLFDATINAIISESQGITITIQQPAGTEIDDYTIYRIPAGINFASGSSFTSGAQIGSGTFTAIFSGVEQTIPFVILNDTDLQGHKLRLKADFSPQPVVIDIILDGDVTTGHTFQIDTPQSVSFTTPLTTVFNF</sequence>
<dbReference type="EMBL" id="LBTR01000005">
    <property type="protein sequence ID" value="KKQ46078.1"/>
    <property type="molecule type" value="Genomic_DNA"/>
</dbReference>
<protein>
    <submittedName>
        <fullName evidence="1">Uncharacterized protein</fullName>
    </submittedName>
</protein>
<evidence type="ECO:0000313" key="2">
    <source>
        <dbReference type="Proteomes" id="UP000034603"/>
    </source>
</evidence>
<reference evidence="1 2" key="1">
    <citation type="journal article" date="2015" name="Nature">
        <title>rRNA introns, odd ribosomes, and small enigmatic genomes across a large radiation of phyla.</title>
        <authorList>
            <person name="Brown C.T."/>
            <person name="Hug L.A."/>
            <person name="Thomas B.C."/>
            <person name="Sharon I."/>
            <person name="Castelle C.J."/>
            <person name="Singh A."/>
            <person name="Wilkins M.J."/>
            <person name="Williams K.H."/>
            <person name="Banfield J.F."/>
        </authorList>
    </citation>
    <scope>NUCLEOTIDE SEQUENCE [LARGE SCALE GENOMIC DNA]</scope>
</reference>
<proteinExistence type="predicted"/>
<accession>A0A0G0HSF1</accession>
<name>A0A0G0HSF1_9BACT</name>
<feature type="non-terminal residue" evidence="1">
    <location>
        <position position="134"/>
    </location>
</feature>
<evidence type="ECO:0000313" key="1">
    <source>
        <dbReference type="EMBL" id="KKQ46078.1"/>
    </source>
</evidence>
<comment type="caution">
    <text evidence="1">The sequence shown here is derived from an EMBL/GenBank/DDBJ whole genome shotgun (WGS) entry which is preliminary data.</text>
</comment>
<gene>
    <name evidence="1" type="ORF">US62_C0005G0001</name>
</gene>
<dbReference type="Proteomes" id="UP000034603">
    <property type="component" value="Unassembled WGS sequence"/>
</dbReference>
<organism evidence="1 2">
    <name type="scientific">Candidatus Woesebacteria bacterium GW2011_GWA1_37_8</name>
    <dbReference type="NCBI Taxonomy" id="1618546"/>
    <lineage>
        <taxon>Bacteria</taxon>
        <taxon>Candidatus Woeseibacteriota</taxon>
    </lineage>
</organism>
<dbReference type="AlphaFoldDB" id="A0A0G0HSF1"/>